<dbReference type="Pfam" id="PF07980">
    <property type="entry name" value="SusD_RagB"/>
    <property type="match status" value="1"/>
</dbReference>
<dbReference type="PROSITE" id="PS51257">
    <property type="entry name" value="PROKAR_LIPOPROTEIN"/>
    <property type="match status" value="1"/>
</dbReference>
<dbReference type="GO" id="GO:0009279">
    <property type="term" value="C:cell outer membrane"/>
    <property type="evidence" value="ECO:0007669"/>
    <property type="project" value="UniProtKB-SubCell"/>
</dbReference>
<keyword evidence="4" id="KW-0472">Membrane</keyword>
<dbReference type="InterPro" id="IPR033985">
    <property type="entry name" value="SusD-like_N"/>
</dbReference>
<organism evidence="8 9">
    <name type="scientific">Neptunitalea chrysea</name>
    <dbReference type="NCBI Taxonomy" id="1647581"/>
    <lineage>
        <taxon>Bacteria</taxon>
        <taxon>Pseudomonadati</taxon>
        <taxon>Bacteroidota</taxon>
        <taxon>Flavobacteriia</taxon>
        <taxon>Flavobacteriales</taxon>
        <taxon>Flavobacteriaceae</taxon>
        <taxon>Neptunitalea</taxon>
    </lineage>
</organism>
<dbReference type="RefSeq" id="WP_281755352.1">
    <property type="nucleotide sequence ID" value="NZ_BRVP01000017.1"/>
</dbReference>
<evidence type="ECO:0000256" key="3">
    <source>
        <dbReference type="ARBA" id="ARBA00022729"/>
    </source>
</evidence>
<dbReference type="Gene3D" id="1.25.40.390">
    <property type="match status" value="1"/>
</dbReference>
<keyword evidence="3" id="KW-0732">Signal</keyword>
<feature type="domain" description="SusD-like N-terminal" evidence="7">
    <location>
        <begin position="20"/>
        <end position="210"/>
    </location>
</feature>
<dbReference type="Proteomes" id="UP001143545">
    <property type="component" value="Unassembled WGS sequence"/>
</dbReference>
<evidence type="ECO:0000256" key="1">
    <source>
        <dbReference type="ARBA" id="ARBA00004442"/>
    </source>
</evidence>
<evidence type="ECO:0000256" key="4">
    <source>
        <dbReference type="ARBA" id="ARBA00023136"/>
    </source>
</evidence>
<keyword evidence="5" id="KW-0998">Cell outer membrane</keyword>
<comment type="similarity">
    <text evidence="2">Belongs to the SusD family.</text>
</comment>
<evidence type="ECO:0000313" key="8">
    <source>
        <dbReference type="EMBL" id="GLB53422.1"/>
    </source>
</evidence>
<dbReference type="EMBL" id="BRVP01000017">
    <property type="protein sequence ID" value="GLB53422.1"/>
    <property type="molecule type" value="Genomic_DNA"/>
</dbReference>
<evidence type="ECO:0000259" key="7">
    <source>
        <dbReference type="Pfam" id="PF14322"/>
    </source>
</evidence>
<proteinExistence type="inferred from homology"/>
<dbReference type="InterPro" id="IPR011990">
    <property type="entry name" value="TPR-like_helical_dom_sf"/>
</dbReference>
<dbReference type="AlphaFoldDB" id="A0A9W6EW61"/>
<evidence type="ECO:0000313" key="9">
    <source>
        <dbReference type="Proteomes" id="UP001143545"/>
    </source>
</evidence>
<protein>
    <submittedName>
        <fullName evidence="8">Membrane protein</fullName>
    </submittedName>
</protein>
<dbReference type="InterPro" id="IPR012944">
    <property type="entry name" value="SusD_RagB_dom"/>
</dbReference>
<evidence type="ECO:0000256" key="5">
    <source>
        <dbReference type="ARBA" id="ARBA00023237"/>
    </source>
</evidence>
<keyword evidence="9" id="KW-1185">Reference proteome</keyword>
<comment type="subcellular location">
    <subcellularLocation>
        <location evidence="1">Cell outer membrane</location>
    </subcellularLocation>
</comment>
<reference evidence="8" key="1">
    <citation type="submission" date="2022-07" db="EMBL/GenBank/DDBJ databases">
        <title>Taxonomy of Novel Oxalotrophic and Methylotrophic Bacteria.</title>
        <authorList>
            <person name="Sahin N."/>
            <person name="Tani A."/>
        </authorList>
    </citation>
    <scope>NUCLEOTIDE SEQUENCE</scope>
    <source>
        <strain evidence="8">AM327</strain>
    </source>
</reference>
<evidence type="ECO:0000259" key="6">
    <source>
        <dbReference type="Pfam" id="PF07980"/>
    </source>
</evidence>
<accession>A0A9W6EW61</accession>
<gene>
    <name evidence="8" type="ORF">NBRC110019_24630</name>
</gene>
<dbReference type="Pfam" id="PF14322">
    <property type="entry name" value="SusD-like_3"/>
    <property type="match status" value="1"/>
</dbReference>
<sequence length="541" mass="60876">MKKIYIAILSLSLAFTSCKDFLEEENLSNTTAEEFYVTAVGFENLVNSNYSQLRDIYGNEPWLFCAGTDMYAEGRNAEPPGLSRYTQLNSSSDGVALLYDECYEAIQIANMTMYYGDITEQTDALTAQLGEVKYLRANAFFLLVQTYGGVSLVTDYIKEPVLEFSRNSEEEAYSFIISELESALSMVNDGAYDGHVTKRAVEHLLAKVYLTRGYESFGSSADFSAAATHADAAIDGEGLTIAFNDLWLPDNDMNTETLFSVQYDDSSVTVNPSSYGNQQAYFFGSYLGGAEVAGDAPYRSYTLCPTQYAIDLFEQSDERWEGTFMTTIYDRYFDYYDEDDHSGLSVFHYYEPKWYANDATYKADYLAAHPEVLETNYHEYGTYNASVNPSNDYETITVKKFDSPDVPFSASSSVRDIVLARLGESYLIAAEAYLKAGDATTGLDRLNVVRERAGVADATLAEFDIDYILDERGRELLGEYHRWFDLKRTGTLVDRASMYHYLIETSNFAGANGEQKILRPIPQTALDLNQNQDFEQNPAYE</sequence>
<evidence type="ECO:0000256" key="2">
    <source>
        <dbReference type="ARBA" id="ARBA00006275"/>
    </source>
</evidence>
<feature type="domain" description="RagB/SusD" evidence="6">
    <location>
        <begin position="255"/>
        <end position="540"/>
    </location>
</feature>
<comment type="caution">
    <text evidence="8">The sequence shown here is derived from an EMBL/GenBank/DDBJ whole genome shotgun (WGS) entry which is preliminary data.</text>
</comment>
<name>A0A9W6EW61_9FLAO</name>
<dbReference type="SUPFAM" id="SSF48452">
    <property type="entry name" value="TPR-like"/>
    <property type="match status" value="1"/>
</dbReference>